<dbReference type="OrthoDB" id="9885206at2"/>
<dbReference type="STRING" id="229920.ADM99_14205"/>
<comment type="caution">
    <text evidence="1">The sequence shown here is derived from an EMBL/GenBank/DDBJ whole genome shotgun (WGS) entry which is preliminary data.</text>
</comment>
<dbReference type="Proteomes" id="UP000050430">
    <property type="component" value="Unassembled WGS sequence"/>
</dbReference>
<proteinExistence type="predicted"/>
<dbReference type="EMBL" id="LGCK01000014">
    <property type="protein sequence ID" value="KPL70308.1"/>
    <property type="molecule type" value="Genomic_DNA"/>
</dbReference>
<accession>A0A0P6WKL9</accession>
<reference evidence="1 2" key="1">
    <citation type="submission" date="2015-07" db="EMBL/GenBank/DDBJ databases">
        <title>Genome sequence of Leptolinea tardivitalis DSM 16556.</title>
        <authorList>
            <person name="Hemp J."/>
            <person name="Ward L.M."/>
            <person name="Pace L.A."/>
            <person name="Fischer W.W."/>
        </authorList>
    </citation>
    <scope>NUCLEOTIDE SEQUENCE [LARGE SCALE GENOMIC DNA]</scope>
    <source>
        <strain evidence="1 2">YMTK-2</strain>
    </source>
</reference>
<evidence type="ECO:0008006" key="3">
    <source>
        <dbReference type="Google" id="ProtNLM"/>
    </source>
</evidence>
<name>A0A0P6WKL9_9CHLR</name>
<sequence length="159" mass="18607">MPISVFDAISHLEQERYRAVVIHTVPEKSPSMSLFFQKLCKQANGKYLDLLEFFIQSPALSESIDRFSPEKFRGLLIEQSQGRSLLVVDRADFLLDTWRKSERQDFFRFINNQWDSYKDGMKAKLIIGLQTSQEIEALKILDSKDQSRIFRLHDFNDIG</sequence>
<protein>
    <recommendedName>
        <fullName evidence="3">AAA+ ATPase domain-containing protein</fullName>
    </recommendedName>
</protein>
<dbReference type="RefSeq" id="WP_062422182.1">
    <property type="nucleotide sequence ID" value="NZ_BBYA01000010.1"/>
</dbReference>
<gene>
    <name evidence="1" type="ORF">ADM99_14205</name>
</gene>
<keyword evidence="2" id="KW-1185">Reference proteome</keyword>
<evidence type="ECO:0000313" key="1">
    <source>
        <dbReference type="EMBL" id="KPL70308.1"/>
    </source>
</evidence>
<evidence type="ECO:0000313" key="2">
    <source>
        <dbReference type="Proteomes" id="UP000050430"/>
    </source>
</evidence>
<organism evidence="1 2">
    <name type="scientific">Leptolinea tardivitalis</name>
    <dbReference type="NCBI Taxonomy" id="229920"/>
    <lineage>
        <taxon>Bacteria</taxon>
        <taxon>Bacillati</taxon>
        <taxon>Chloroflexota</taxon>
        <taxon>Anaerolineae</taxon>
        <taxon>Anaerolineales</taxon>
        <taxon>Anaerolineaceae</taxon>
        <taxon>Leptolinea</taxon>
    </lineage>
</organism>
<dbReference type="AlphaFoldDB" id="A0A0P6WKL9"/>